<dbReference type="Proteomes" id="UP001589747">
    <property type="component" value="Unassembled WGS sequence"/>
</dbReference>
<accession>A0ABV5KWQ6</accession>
<comment type="caution">
    <text evidence="4">The sequence shown here is derived from an EMBL/GenBank/DDBJ whole genome shotgun (WGS) entry which is preliminary data.</text>
</comment>
<reference evidence="4 5" key="1">
    <citation type="submission" date="2024-09" db="EMBL/GenBank/DDBJ databases">
        <authorList>
            <person name="Sun Q."/>
            <person name="Mori K."/>
        </authorList>
    </citation>
    <scope>NUCLEOTIDE SEQUENCE [LARGE SCALE GENOMIC DNA]</scope>
    <source>
        <strain evidence="4 5">TISTR 2452</strain>
    </source>
</reference>
<dbReference type="EMBL" id="JBHMDO010000044">
    <property type="protein sequence ID" value="MFB9329634.1"/>
    <property type="molecule type" value="Genomic_DNA"/>
</dbReference>
<sequence length="353" mass="39695">MNILFVYYIPSGGVETLNRQRCLALREAGINAHCLYYQWGAGMQNAGDLPIFVTSNDITIKQILDAGKYDVVIVTTDHQTFPRFRMMGYRGKFILEIQGYGPQRVAWEKLTEAAPIINSHVSGLLNPKTPHISTIFQTLYPHIPQFQFNNCFDASSFTYQSLPKLPNPVIAWIGRIEDNKNWREFLQVGASIAAIRPEVQLWMFEDPSLANPVEREAFTQMIGTLNLSNRLTIRANVPNAEMQQVFSKIGDSGGMLISTSKVEGAPYGILEAMSCRCPVLSTSSDGVSSSIYHNETGKFYSLGNIEHAVKEALELMYHVGLREHIRTHAQRHVLAEFNPSLYTSRFVNMLSVI</sequence>
<evidence type="ECO:0000256" key="1">
    <source>
        <dbReference type="ARBA" id="ARBA00022676"/>
    </source>
</evidence>
<protein>
    <submittedName>
        <fullName evidence="4">Glycosyltransferase family 4 protein</fullName>
        <ecNumber evidence="4">2.4.-.-</ecNumber>
    </submittedName>
</protein>
<feature type="domain" description="Glycosyl transferase family 1" evidence="3">
    <location>
        <begin position="165"/>
        <end position="330"/>
    </location>
</feature>
<evidence type="ECO:0000256" key="2">
    <source>
        <dbReference type="ARBA" id="ARBA00022679"/>
    </source>
</evidence>
<dbReference type="SUPFAM" id="SSF53756">
    <property type="entry name" value="UDP-Glycosyltransferase/glycogen phosphorylase"/>
    <property type="match status" value="1"/>
</dbReference>
<proteinExistence type="predicted"/>
<keyword evidence="5" id="KW-1185">Reference proteome</keyword>
<keyword evidence="1 4" id="KW-0328">Glycosyltransferase</keyword>
<evidence type="ECO:0000313" key="5">
    <source>
        <dbReference type="Proteomes" id="UP001589747"/>
    </source>
</evidence>
<dbReference type="Pfam" id="PF00534">
    <property type="entry name" value="Glycos_transf_1"/>
    <property type="match status" value="1"/>
</dbReference>
<dbReference type="EC" id="2.4.-.-" evidence="4"/>
<dbReference type="CDD" id="cd03801">
    <property type="entry name" value="GT4_PimA-like"/>
    <property type="match status" value="1"/>
</dbReference>
<organism evidence="4 5">
    <name type="scientific">Paenibacillus aurantiacus</name>
    <dbReference type="NCBI Taxonomy" id="1936118"/>
    <lineage>
        <taxon>Bacteria</taxon>
        <taxon>Bacillati</taxon>
        <taxon>Bacillota</taxon>
        <taxon>Bacilli</taxon>
        <taxon>Bacillales</taxon>
        <taxon>Paenibacillaceae</taxon>
        <taxon>Paenibacillus</taxon>
    </lineage>
</organism>
<dbReference type="Gene3D" id="3.40.50.2000">
    <property type="entry name" value="Glycogen Phosphorylase B"/>
    <property type="match status" value="1"/>
</dbReference>
<dbReference type="InterPro" id="IPR001296">
    <property type="entry name" value="Glyco_trans_1"/>
</dbReference>
<gene>
    <name evidence="4" type="ORF">ACFFSY_27165</name>
</gene>
<evidence type="ECO:0000313" key="4">
    <source>
        <dbReference type="EMBL" id="MFB9329634.1"/>
    </source>
</evidence>
<name>A0ABV5KWQ6_9BACL</name>
<dbReference type="PANTHER" id="PTHR12526">
    <property type="entry name" value="GLYCOSYLTRANSFERASE"/>
    <property type="match status" value="1"/>
</dbReference>
<keyword evidence="2 4" id="KW-0808">Transferase</keyword>
<evidence type="ECO:0000259" key="3">
    <source>
        <dbReference type="Pfam" id="PF00534"/>
    </source>
</evidence>
<dbReference type="RefSeq" id="WP_377500074.1">
    <property type="nucleotide sequence ID" value="NZ_JBHMDO010000044.1"/>
</dbReference>
<dbReference type="GO" id="GO:0016757">
    <property type="term" value="F:glycosyltransferase activity"/>
    <property type="evidence" value="ECO:0007669"/>
    <property type="project" value="UniProtKB-KW"/>
</dbReference>
<dbReference type="PANTHER" id="PTHR12526:SF510">
    <property type="entry name" value="D-INOSITOL 3-PHOSPHATE GLYCOSYLTRANSFERASE"/>
    <property type="match status" value="1"/>
</dbReference>